<dbReference type="GO" id="GO:0006777">
    <property type="term" value="P:Mo-molybdopterin cofactor biosynthetic process"/>
    <property type="evidence" value="ECO:0007669"/>
    <property type="project" value="UniProtKB-UniRule"/>
</dbReference>
<dbReference type="OrthoDB" id="9794429at2"/>
<comment type="similarity">
    <text evidence="7">Belongs to the MoaC family.</text>
</comment>
<dbReference type="GO" id="GO:0061799">
    <property type="term" value="F:cyclic pyranopterin monophosphate synthase activity"/>
    <property type="evidence" value="ECO:0007669"/>
    <property type="project" value="UniProtKB-UniRule"/>
</dbReference>
<protein>
    <recommendedName>
        <fullName evidence="3 7">Cyclic pyranopterin monophosphate synthase</fullName>
        <ecNumber evidence="3 7">4.6.1.17</ecNumber>
    </recommendedName>
    <alternativeName>
        <fullName evidence="7">Molybdenum cofactor biosynthesis protein C</fullName>
    </alternativeName>
</protein>
<evidence type="ECO:0000256" key="3">
    <source>
        <dbReference type="ARBA" id="ARBA00012575"/>
    </source>
</evidence>
<organism evidence="8 9">
    <name type="scientific">Acidiferrobacter thiooxydans</name>
    <dbReference type="NCBI Taxonomy" id="163359"/>
    <lineage>
        <taxon>Bacteria</taxon>
        <taxon>Pseudomonadati</taxon>
        <taxon>Pseudomonadota</taxon>
        <taxon>Gammaproteobacteria</taxon>
        <taxon>Acidiferrobacterales</taxon>
        <taxon>Acidiferrobacteraceae</taxon>
        <taxon>Acidiferrobacter</taxon>
    </lineage>
</organism>
<dbReference type="InterPro" id="IPR023045">
    <property type="entry name" value="MoaC"/>
</dbReference>
<dbReference type="HAMAP" id="MF_01224_B">
    <property type="entry name" value="MoaC_B"/>
    <property type="match status" value="1"/>
</dbReference>
<dbReference type="RefSeq" id="WP_065970440.1">
    <property type="nucleotide sequence ID" value="NZ_CP080624.1"/>
</dbReference>
<dbReference type="PANTHER" id="PTHR22960:SF29">
    <property type="entry name" value="CYCLIC PYRANOPTERIN MONOPHOSPHATE SYNTHASE"/>
    <property type="match status" value="1"/>
</dbReference>
<name>A0A1C2G1K8_9GAMM</name>
<dbReference type="UniPathway" id="UPA00344"/>
<dbReference type="EMBL" id="PSYR01000002">
    <property type="protein sequence ID" value="RCN56270.1"/>
    <property type="molecule type" value="Genomic_DNA"/>
</dbReference>
<feature type="binding site" evidence="7">
    <location>
        <begin position="81"/>
        <end position="83"/>
    </location>
    <ligand>
        <name>substrate</name>
    </ligand>
</feature>
<dbReference type="InterPro" id="IPR050105">
    <property type="entry name" value="MoCo_biosynth_MoaA/MoaC"/>
</dbReference>
<feature type="binding site" evidence="7">
    <location>
        <begin position="118"/>
        <end position="119"/>
    </location>
    <ligand>
        <name>substrate</name>
    </ligand>
</feature>
<dbReference type="Pfam" id="PF01967">
    <property type="entry name" value="MoaC"/>
    <property type="match status" value="1"/>
</dbReference>
<keyword evidence="5 7" id="KW-0456">Lyase</keyword>
<comment type="subunit">
    <text evidence="7">Homohexamer; trimer of dimers.</text>
</comment>
<accession>A0A1C2G1K8</accession>
<evidence type="ECO:0000256" key="1">
    <source>
        <dbReference type="ARBA" id="ARBA00001637"/>
    </source>
</evidence>
<proteinExistence type="inferred from homology"/>
<comment type="caution">
    <text evidence="8">The sequence shown here is derived from an EMBL/GenBank/DDBJ whole genome shotgun (WGS) entry which is preliminary data.</text>
</comment>
<evidence type="ECO:0000256" key="5">
    <source>
        <dbReference type="ARBA" id="ARBA00023239"/>
    </source>
</evidence>
<evidence type="ECO:0000313" key="8">
    <source>
        <dbReference type="EMBL" id="RCN56270.1"/>
    </source>
</evidence>
<evidence type="ECO:0000313" key="9">
    <source>
        <dbReference type="Proteomes" id="UP000253250"/>
    </source>
</evidence>
<dbReference type="CDD" id="cd01420">
    <property type="entry name" value="MoaC_PE"/>
    <property type="match status" value="1"/>
</dbReference>
<evidence type="ECO:0000256" key="2">
    <source>
        <dbReference type="ARBA" id="ARBA00005046"/>
    </source>
</evidence>
<sequence>MADENENGGLTHFDAHGQARMVDVTEKATTSRVAVAEGRITMALETADTIRAGTIRKGDVLGVARLAAIQAAKRTDALIPLCHQVPISGLDVSWDFVDATCLRCSVSVRTRYMTGVEMEALTAVGIALLTVYDMCKVMDRGMVIDGIRLVHKEGGRSGTWDRT</sequence>
<dbReference type="EC" id="4.6.1.17" evidence="3 7"/>
<gene>
    <name evidence="7 8" type="primary">moaC</name>
    <name evidence="8" type="ORF">C4900_10530</name>
</gene>
<dbReference type="InterPro" id="IPR036522">
    <property type="entry name" value="MoaC_sf"/>
</dbReference>
<comment type="pathway">
    <text evidence="2 7">Cofactor biosynthesis; molybdopterin biosynthesis.</text>
</comment>
<reference evidence="8 9" key="1">
    <citation type="submission" date="2018-02" db="EMBL/GenBank/DDBJ databases">
        <title>Insights into the biology of acidophilic members of the Acidiferrobacteraceae family derived from comparative genomic analyses.</title>
        <authorList>
            <person name="Issotta F."/>
            <person name="Thyssen C."/>
            <person name="Mena C."/>
            <person name="Moya A."/>
            <person name="Bellenberg S."/>
            <person name="Sproer C."/>
            <person name="Covarrubias P.C."/>
            <person name="Sand W."/>
            <person name="Quatrini R."/>
            <person name="Vera M."/>
        </authorList>
    </citation>
    <scope>NUCLEOTIDE SEQUENCE [LARGE SCALE GENOMIC DNA]</scope>
    <source>
        <strain evidence="9">m-1</strain>
    </source>
</reference>
<evidence type="ECO:0000256" key="6">
    <source>
        <dbReference type="ARBA" id="ARBA00055087"/>
    </source>
</evidence>
<evidence type="ECO:0000256" key="4">
    <source>
        <dbReference type="ARBA" id="ARBA00023150"/>
    </source>
</evidence>
<comment type="function">
    <text evidence="6 7">Catalyzes the conversion of (8S)-3',8-cyclo-7,8-dihydroguanosine 5'-triphosphate to cyclic pyranopterin monophosphate (cPMP).</text>
</comment>
<dbReference type="Gene3D" id="3.30.70.640">
    <property type="entry name" value="Molybdopterin cofactor biosynthesis C (MoaC) domain"/>
    <property type="match status" value="1"/>
</dbReference>
<evidence type="ECO:0000256" key="7">
    <source>
        <dbReference type="HAMAP-Rule" id="MF_01224"/>
    </source>
</evidence>
<dbReference type="InterPro" id="IPR047594">
    <property type="entry name" value="MoaC_bact/euk"/>
</dbReference>
<dbReference type="NCBIfam" id="NF006870">
    <property type="entry name" value="PRK09364.1"/>
    <property type="match status" value="1"/>
</dbReference>
<keyword evidence="9" id="KW-1185">Reference proteome</keyword>
<dbReference type="AlphaFoldDB" id="A0A1C2G1K8"/>
<dbReference type="InterPro" id="IPR002820">
    <property type="entry name" value="Mopterin_CF_biosynth-C_dom"/>
</dbReference>
<dbReference type="SUPFAM" id="SSF55040">
    <property type="entry name" value="Molybdenum cofactor biosynthesis protein C, MoaC"/>
    <property type="match status" value="1"/>
</dbReference>
<dbReference type="PANTHER" id="PTHR22960">
    <property type="entry name" value="MOLYBDOPTERIN COFACTOR SYNTHESIS PROTEIN A"/>
    <property type="match status" value="1"/>
</dbReference>
<comment type="catalytic activity">
    <reaction evidence="1 7">
        <text>(8S)-3',8-cyclo-7,8-dihydroguanosine 5'-triphosphate = cyclic pyranopterin phosphate + diphosphate</text>
        <dbReference type="Rhea" id="RHEA:49580"/>
        <dbReference type="ChEBI" id="CHEBI:33019"/>
        <dbReference type="ChEBI" id="CHEBI:59648"/>
        <dbReference type="ChEBI" id="CHEBI:131766"/>
        <dbReference type="EC" id="4.6.1.17"/>
    </reaction>
</comment>
<keyword evidence="4 7" id="KW-0501">Molybdenum cofactor biosynthesis</keyword>
<dbReference type="Proteomes" id="UP000253250">
    <property type="component" value="Unassembled WGS sequence"/>
</dbReference>
<feature type="active site" evidence="7">
    <location>
        <position position="133"/>
    </location>
</feature>
<dbReference type="NCBIfam" id="TIGR00581">
    <property type="entry name" value="moaC"/>
    <property type="match status" value="1"/>
</dbReference>
<dbReference type="STRING" id="163359.A9R16_12075"/>